<evidence type="ECO:0000313" key="7">
    <source>
        <dbReference type="Proteomes" id="UP000038009"/>
    </source>
</evidence>
<feature type="compositionally biased region" description="Low complexity" evidence="4">
    <location>
        <begin position="515"/>
        <end position="544"/>
    </location>
</feature>
<feature type="compositionally biased region" description="Polar residues" evidence="4">
    <location>
        <begin position="884"/>
        <end position="895"/>
    </location>
</feature>
<dbReference type="AlphaFoldDB" id="A0A0N1P9Q0"/>
<comment type="caution">
    <text evidence="6">The sequence shown here is derived from an EMBL/GenBank/DDBJ whole genome shotgun (WGS) entry which is preliminary data.</text>
</comment>
<dbReference type="GO" id="GO:0016579">
    <property type="term" value="P:protein deubiquitination"/>
    <property type="evidence" value="ECO:0007669"/>
    <property type="project" value="TreeGrafter"/>
</dbReference>
<dbReference type="InterPro" id="IPR042266">
    <property type="entry name" value="PPPDE_sf"/>
</dbReference>
<dbReference type="GO" id="GO:0101005">
    <property type="term" value="F:deubiquitinase activity"/>
    <property type="evidence" value="ECO:0007669"/>
    <property type="project" value="TreeGrafter"/>
</dbReference>
<proteinExistence type="inferred from homology"/>
<evidence type="ECO:0000256" key="4">
    <source>
        <dbReference type="SAM" id="MobiDB-lite"/>
    </source>
</evidence>
<evidence type="ECO:0000259" key="5">
    <source>
        <dbReference type="PROSITE" id="PS51858"/>
    </source>
</evidence>
<feature type="compositionally biased region" description="Polar residues" evidence="4">
    <location>
        <begin position="360"/>
        <end position="383"/>
    </location>
</feature>
<keyword evidence="3" id="KW-0378">Hydrolase</keyword>
<reference evidence="6 7" key="1">
    <citation type="journal article" date="2015" name="PLoS Pathog.">
        <title>Leptomonas seymouri: Adaptations to the Dixenous Life Cycle Analyzed by Genome Sequencing, Transcriptome Profiling and Co-infection with Leishmania donovani.</title>
        <authorList>
            <person name="Kraeva N."/>
            <person name="Butenko A."/>
            <person name="Hlavacova J."/>
            <person name="Kostygov A."/>
            <person name="Myskova J."/>
            <person name="Grybchuk D."/>
            <person name="Lestinova T."/>
            <person name="Votypka J."/>
            <person name="Volf P."/>
            <person name="Opperdoes F."/>
            <person name="Flegontov P."/>
            <person name="Lukes J."/>
            <person name="Yurchenko V."/>
        </authorList>
    </citation>
    <scope>NUCLEOTIDE SEQUENCE [LARGE SCALE GENOMIC DNA]</scope>
    <source>
        <strain evidence="6 7">ATCC 30220</strain>
    </source>
</reference>
<feature type="compositionally biased region" description="Basic and acidic residues" evidence="4">
    <location>
        <begin position="502"/>
        <end position="513"/>
    </location>
</feature>
<name>A0A0N1P9Q0_LEPSE</name>
<dbReference type="InterPro" id="IPR008580">
    <property type="entry name" value="PPPDE_dom"/>
</dbReference>
<dbReference type="Pfam" id="PF05903">
    <property type="entry name" value="Peptidase_C97"/>
    <property type="match status" value="1"/>
</dbReference>
<dbReference type="Gene3D" id="3.90.1720.30">
    <property type="entry name" value="PPPDE domains"/>
    <property type="match status" value="1"/>
</dbReference>
<feature type="region of interest" description="Disordered" evidence="4">
    <location>
        <begin position="500"/>
        <end position="578"/>
    </location>
</feature>
<dbReference type="PROSITE" id="PS51858">
    <property type="entry name" value="PPPDE"/>
    <property type="match status" value="1"/>
</dbReference>
<evidence type="ECO:0000313" key="6">
    <source>
        <dbReference type="EMBL" id="KPI82925.1"/>
    </source>
</evidence>
<dbReference type="VEuPathDB" id="TriTrypDB:Lsey_0484_0010"/>
<feature type="region of interest" description="Disordered" evidence="4">
    <location>
        <begin position="766"/>
        <end position="795"/>
    </location>
</feature>
<evidence type="ECO:0000256" key="3">
    <source>
        <dbReference type="ARBA" id="ARBA00022801"/>
    </source>
</evidence>
<dbReference type="OrthoDB" id="412286at2759"/>
<feature type="region of interest" description="Disordered" evidence="4">
    <location>
        <begin position="621"/>
        <end position="654"/>
    </location>
</feature>
<protein>
    <recommendedName>
        <fullName evidence="5">PPPDE domain-containing protein</fullName>
    </recommendedName>
</protein>
<feature type="region of interest" description="Disordered" evidence="4">
    <location>
        <begin position="884"/>
        <end position="912"/>
    </location>
</feature>
<evidence type="ECO:0000256" key="1">
    <source>
        <dbReference type="ARBA" id="ARBA00008140"/>
    </source>
</evidence>
<feature type="compositionally biased region" description="Polar residues" evidence="4">
    <location>
        <begin position="774"/>
        <end position="790"/>
    </location>
</feature>
<sequence length="1041" mass="111715">MTFCCCGVGATSSVTSKNANQLRHLERMGLTRGRSPRLHRTEVQIPVTLNVYSLLESNKKLSKMGMGVYHTGVVVYGIEWGYGEVVENPNASGLFCVHPGQAAGTLYRTIRIGYTTRSPMQVDTILHRLENEWRSSEYHILHHNCNHFAQAFCDLLSTTEKLQVPAWCNRAARVGDRIIPRKLATKVQHMMDDEPPKAVAPSPFCNINEVPLSVVPREWYLHPSIFQPMRYVDDSRPGSLQTRESLPAAAASNEGNDGGGSSHYTVEYDILPPPGYESASAGSTYPPLMQREVYLLTDEKGSITHMTAIEEQPSVTRTSRAAPSCRSSWSRRAAKLTPGDNPLPPPRARAPANHPLSVAPTGSPQGSTLNTETESALQSNGSNEFPPLSAFQLEALAPRRPSSTTLGAADDGSPLGNEAGNAVSKRNSNANHEESSSERPYFTAREASMRSASLTTSMISYGGGHGELKTPLFGHPRQAQPIGCISALPSAPATPVTVGAARRREQAAEERHSGATSDAHSITTAATTSSTSTSSESSLTTSTAVDSRKHKDENGTITQRRKKANSSHHSSSKGFNDFSNIVTLPNALSTELPKSADTAVDSKKNPAWAFLLKARNMGSANVGTKKGKKYLSTSQNSDAASHTEGDNNLDLVSEVGPFPISLENLLVQPQQSQRHPQQQQQQRQQSFSTAAVMVAESVSDTRFDGMRSAQETTVMYMPDSSSSVSLRPGSAASSHEEGALLMSSIVQDGVDAPTNANDMPIKHVEGERRHGVSAPSSPRHQYLLSSPSSTKELHPQPLPRCFSGSAIATGSTTAGRLQSSDSVSLRDTLPQLPNVPELNDNPTQQSQAFAVTPERAVVSATMDDTSSTTANLQTRCGSMSTLSDMYTPSPQQQPAERTRTPIPSPHRRLARHSERASITPLLNLNGGDAMEPLMPRSSNLSSPSLSSAFVAPRRSASFGGGEVGMQQSPEKVAHTPMAPFPRRPSLLSRGRSFAASMTTSPSTHAHGRSACMAQRNLALELRGTPPKSATSTGSRGTLDEG</sequence>
<dbReference type="OMA" id="PREWYLH"/>
<feature type="compositionally biased region" description="Polar residues" evidence="4">
    <location>
        <begin position="631"/>
        <end position="640"/>
    </location>
</feature>
<feature type="compositionally biased region" description="Polar residues" evidence="4">
    <location>
        <begin position="313"/>
        <end position="330"/>
    </location>
</feature>
<dbReference type="SMART" id="SM01179">
    <property type="entry name" value="DUF862"/>
    <property type="match status" value="1"/>
</dbReference>
<feature type="domain" description="PPPDE" evidence="5">
    <location>
        <begin position="45"/>
        <end position="196"/>
    </location>
</feature>
<dbReference type="PANTHER" id="PTHR12378:SF56">
    <property type="entry name" value="PPPDE DOMAIN-CONTAINING PROTEIN"/>
    <property type="match status" value="1"/>
</dbReference>
<dbReference type="GO" id="GO:0006508">
    <property type="term" value="P:proteolysis"/>
    <property type="evidence" value="ECO:0007669"/>
    <property type="project" value="UniProtKB-KW"/>
</dbReference>
<feature type="region of interest" description="Disordered" evidence="4">
    <location>
        <begin position="1015"/>
        <end position="1041"/>
    </location>
</feature>
<dbReference type="Proteomes" id="UP000038009">
    <property type="component" value="Unassembled WGS sequence"/>
</dbReference>
<dbReference type="PANTHER" id="PTHR12378">
    <property type="entry name" value="DESUMOYLATING ISOPEPTIDASE"/>
    <property type="match status" value="1"/>
</dbReference>
<feature type="region of interest" description="Disordered" evidence="4">
    <location>
        <begin position="401"/>
        <end position="444"/>
    </location>
</feature>
<gene>
    <name evidence="6" type="ORF">ABL78_8058</name>
</gene>
<accession>A0A0N1P9Q0</accession>
<feature type="region of interest" description="Disordered" evidence="4">
    <location>
        <begin position="959"/>
        <end position="984"/>
    </location>
</feature>
<keyword evidence="2" id="KW-0645">Protease</keyword>
<comment type="similarity">
    <text evidence="1">Belongs to the DeSI family.</text>
</comment>
<evidence type="ECO:0000256" key="2">
    <source>
        <dbReference type="ARBA" id="ARBA00022670"/>
    </source>
</evidence>
<feature type="compositionally biased region" description="Low complexity" evidence="4">
    <location>
        <begin position="669"/>
        <end position="686"/>
    </location>
</feature>
<organism evidence="6 7">
    <name type="scientific">Leptomonas seymouri</name>
    <dbReference type="NCBI Taxonomy" id="5684"/>
    <lineage>
        <taxon>Eukaryota</taxon>
        <taxon>Discoba</taxon>
        <taxon>Euglenozoa</taxon>
        <taxon>Kinetoplastea</taxon>
        <taxon>Metakinetoplastina</taxon>
        <taxon>Trypanosomatida</taxon>
        <taxon>Trypanosomatidae</taxon>
        <taxon>Leishmaniinae</taxon>
        <taxon>Leptomonas</taxon>
    </lineage>
</organism>
<keyword evidence="7" id="KW-1185">Reference proteome</keyword>
<feature type="region of interest" description="Disordered" evidence="4">
    <location>
        <begin position="236"/>
        <end position="269"/>
    </location>
</feature>
<dbReference type="EMBL" id="LJSK01000484">
    <property type="protein sequence ID" value="KPI82925.1"/>
    <property type="molecule type" value="Genomic_DNA"/>
</dbReference>
<feature type="region of interest" description="Disordered" evidence="4">
    <location>
        <begin position="305"/>
        <end position="386"/>
    </location>
</feature>
<feature type="region of interest" description="Disordered" evidence="4">
    <location>
        <begin position="669"/>
        <end position="689"/>
    </location>
</feature>